<dbReference type="KEGG" id="sphu:SPPYR_1478"/>
<sequence>MAAQGTEMDGRASLSIAAEGRDPGMIAARSAGIWIGLSLDDEALASLRRDGLDPAALRLTGLHPFEYEPGPDGGLQVVAHANDNEAAEALLDLFRVYFLRRLLA</sequence>
<dbReference type="EMBL" id="LT598653">
    <property type="protein sequence ID" value="SBV32598.1"/>
    <property type="molecule type" value="Genomic_DNA"/>
</dbReference>
<proteinExistence type="predicted"/>
<gene>
    <name evidence="1" type="ORF">SPPYR_1478</name>
</gene>
<evidence type="ECO:0000313" key="1">
    <source>
        <dbReference type="EMBL" id="SBV32598.1"/>
    </source>
</evidence>
<organism evidence="1">
    <name type="scientific">uncultured Sphingopyxis sp</name>
    <dbReference type="NCBI Taxonomy" id="310581"/>
    <lineage>
        <taxon>Bacteria</taxon>
        <taxon>Pseudomonadati</taxon>
        <taxon>Pseudomonadota</taxon>
        <taxon>Alphaproteobacteria</taxon>
        <taxon>Sphingomonadales</taxon>
        <taxon>Sphingomonadaceae</taxon>
        <taxon>Sphingopyxis</taxon>
        <taxon>environmental samples</taxon>
    </lineage>
</organism>
<dbReference type="AlphaFoldDB" id="A0A1Y5PRH8"/>
<name>A0A1Y5PRH8_9SPHN</name>
<dbReference type="RefSeq" id="WP_184100721.1">
    <property type="nucleotide sequence ID" value="NZ_LT598653.1"/>
</dbReference>
<accession>A0A1Y5PRH8</accession>
<reference evidence="1" key="1">
    <citation type="submission" date="2016-03" db="EMBL/GenBank/DDBJ databases">
        <authorList>
            <person name="Ploux O."/>
        </authorList>
    </citation>
    <scope>NUCLEOTIDE SEQUENCE</scope>
    <source>
        <strain evidence="1">UC10</strain>
    </source>
</reference>
<protein>
    <submittedName>
        <fullName evidence="1">Uncharacterized protein</fullName>
    </submittedName>
</protein>